<dbReference type="InterPro" id="IPR029058">
    <property type="entry name" value="AB_hydrolase_fold"/>
</dbReference>
<dbReference type="InterPro" id="IPR011042">
    <property type="entry name" value="6-blade_b-propeller_TolB-like"/>
</dbReference>
<dbReference type="PANTHER" id="PTHR42776:SF27">
    <property type="entry name" value="DIPEPTIDYL PEPTIDASE FAMILY MEMBER 6"/>
    <property type="match status" value="1"/>
</dbReference>
<evidence type="ECO:0000256" key="1">
    <source>
        <dbReference type="ARBA" id="ARBA00022801"/>
    </source>
</evidence>
<keyword evidence="4" id="KW-1185">Reference proteome</keyword>
<accession>A0ABU5DV89</accession>
<gene>
    <name evidence="3" type="ORF">SMD31_04770</name>
</gene>
<evidence type="ECO:0000313" key="4">
    <source>
        <dbReference type="Proteomes" id="UP001271769"/>
    </source>
</evidence>
<name>A0ABU5DV89_9PROT</name>
<protein>
    <submittedName>
        <fullName evidence="3">Prolyl oligopeptidase family serine peptidase</fullName>
    </submittedName>
</protein>
<keyword evidence="1" id="KW-0378">Hydrolase</keyword>
<dbReference type="PANTHER" id="PTHR42776">
    <property type="entry name" value="SERINE PEPTIDASE S9 FAMILY MEMBER"/>
    <property type="match status" value="1"/>
</dbReference>
<organism evidence="3 4">
    <name type="scientific">Dongia rigui</name>
    <dbReference type="NCBI Taxonomy" id="940149"/>
    <lineage>
        <taxon>Bacteria</taxon>
        <taxon>Pseudomonadati</taxon>
        <taxon>Pseudomonadota</taxon>
        <taxon>Alphaproteobacteria</taxon>
        <taxon>Rhodospirillales</taxon>
        <taxon>Dongiaceae</taxon>
        <taxon>Dongia</taxon>
    </lineage>
</organism>
<comment type="caution">
    <text evidence="3">The sequence shown here is derived from an EMBL/GenBank/DDBJ whole genome shotgun (WGS) entry which is preliminary data.</text>
</comment>
<dbReference type="RefSeq" id="WP_320499585.1">
    <property type="nucleotide sequence ID" value="NZ_JAXCLX010000001.1"/>
</dbReference>
<feature type="domain" description="Peptidase S9 prolyl oligopeptidase catalytic" evidence="2">
    <location>
        <begin position="405"/>
        <end position="611"/>
    </location>
</feature>
<dbReference type="Pfam" id="PF00326">
    <property type="entry name" value="Peptidase_S9"/>
    <property type="match status" value="1"/>
</dbReference>
<proteinExistence type="predicted"/>
<dbReference type="SUPFAM" id="SSF53474">
    <property type="entry name" value="alpha/beta-Hydrolases"/>
    <property type="match status" value="1"/>
</dbReference>
<evidence type="ECO:0000313" key="3">
    <source>
        <dbReference type="EMBL" id="MDY0871217.1"/>
    </source>
</evidence>
<dbReference type="Gene3D" id="3.40.50.1820">
    <property type="entry name" value="alpha/beta hydrolase"/>
    <property type="match status" value="1"/>
</dbReference>
<dbReference type="EMBL" id="JAXCLX010000001">
    <property type="protein sequence ID" value="MDY0871217.1"/>
    <property type="molecule type" value="Genomic_DNA"/>
</dbReference>
<dbReference type="Proteomes" id="UP001271769">
    <property type="component" value="Unassembled WGS sequence"/>
</dbReference>
<dbReference type="SUPFAM" id="SSF69322">
    <property type="entry name" value="Tricorn protease domain 2"/>
    <property type="match status" value="1"/>
</dbReference>
<evidence type="ECO:0000259" key="2">
    <source>
        <dbReference type="Pfam" id="PF00326"/>
    </source>
</evidence>
<reference evidence="3 4" key="1">
    <citation type="journal article" date="2013" name="Antonie Van Leeuwenhoek">
        <title>Dongia rigui sp. nov., isolated from freshwater of a large wetland in Korea.</title>
        <authorList>
            <person name="Baik K.S."/>
            <person name="Hwang Y.M."/>
            <person name="Choi J.S."/>
            <person name="Kwon J."/>
            <person name="Seong C.N."/>
        </authorList>
    </citation>
    <scope>NUCLEOTIDE SEQUENCE [LARGE SCALE GENOMIC DNA]</scope>
    <source>
        <strain evidence="3 4">04SU4-P</strain>
    </source>
</reference>
<dbReference type="InterPro" id="IPR001375">
    <property type="entry name" value="Peptidase_S9_cat"/>
</dbReference>
<sequence>MMQPDLSAQDAFLDRLLDLPTIYSAGLSPDGTELAWIWAKLSPTTQLWLQPSDGSVAPRCLVDDGLDCDYFIWARDGKSIVVGQSSGGDERTTLLQVFLDGRPPRRLTPEEPDYYIHGGQLLADNRRLVYAANVDPVSGEEIEPALIYVHDIETGAKSVIARPEKAAFMWPLVSPDDKYVLYERKDLDPAGTQLWLAAIDGSSDREIVNVGAKAKVDGAWSPDARSVVLAAEGKPHRRIGLWHLASGEIDWLVDDPHRNVEDAVWLRRTNALVIEEVRAARTHMSFLDPATGQETAFAPGPGSYDPIGLTPDGHWITWHYDAQTPPRLLRLTQAAPYRLAGVLAQHPTRPGMAPEELAPAEDYRWKSDDGLEIQGWLFRTRQPVRGTILLVHGGPTHHDEDAYDPEIQYYLACGFHVMTPNYRGSTGFSLAFEDSIKVEGWGGMEQADIRTGAEALIRDGIASKGRIGITGTSYGGYSSWWAITHFPTETIAAAAPICGMTDLVVDFETTRPDLRPYSEEMMGGSPTTAPQRFHDRSPIHFVGDIRGKLLIVQGENDPNVTPQNVIDVVTRLKAAGIDYELLTFDDEGHGIGRPANQRVLYKRIAAFFAVAFA</sequence>
<dbReference type="Gene3D" id="2.120.10.30">
    <property type="entry name" value="TolB, C-terminal domain"/>
    <property type="match status" value="2"/>
</dbReference>